<feature type="signal peptide" evidence="2">
    <location>
        <begin position="1"/>
        <end position="21"/>
    </location>
</feature>
<feature type="compositionally biased region" description="Basic and acidic residues" evidence="1">
    <location>
        <begin position="268"/>
        <end position="278"/>
    </location>
</feature>
<sequence>MLSLQHHLCLWLFSFLSLPCGYLYTCLANYTDLPTTPSEVMEHVVIGLTVYLLLHFIPLPDGQPDESKSPTSERRQKKRIKFAHGITIVPYHPDDTPKDTRLDELEYGKLTESNDKPTESNGKTTKSNGKPAESSAGAIEPKQQNGKPKGVQQDESGSTDEPSQEDSETSESTMQKENGEKSSEPGAEGSEHQEELAKEHQPQEDKEKHPQNQKKQGKRAKGHGKSQENKAKGGKQQQANTKSGQGSKSSQKKKGKGSKLQTETTTDAEAKNQPRDLPPEIPRPILRKRPRRRFGWFGRWWDPL</sequence>
<keyword evidence="2" id="KW-0732">Signal</keyword>
<feature type="compositionally biased region" description="Basic and acidic residues" evidence="1">
    <location>
        <begin position="65"/>
        <end position="74"/>
    </location>
</feature>
<dbReference type="AlphaFoldDB" id="A0A8H4PBP0"/>
<evidence type="ECO:0000256" key="2">
    <source>
        <dbReference type="SAM" id="SignalP"/>
    </source>
</evidence>
<reference evidence="3 4" key="1">
    <citation type="submission" date="2020-01" db="EMBL/GenBank/DDBJ databases">
        <title>Identification and distribution of gene clusters putatively required for synthesis of sphingolipid metabolism inhibitors in phylogenetically diverse species of the filamentous fungus Fusarium.</title>
        <authorList>
            <person name="Kim H.-S."/>
            <person name="Busman M."/>
            <person name="Brown D.W."/>
            <person name="Divon H."/>
            <person name="Uhlig S."/>
            <person name="Proctor R.H."/>
        </authorList>
    </citation>
    <scope>NUCLEOTIDE SEQUENCE [LARGE SCALE GENOMIC DNA]</scope>
    <source>
        <strain evidence="3 4">NRRL 20459</strain>
    </source>
</reference>
<feature type="compositionally biased region" description="Basic and acidic residues" evidence="1">
    <location>
        <begin position="177"/>
        <end position="210"/>
    </location>
</feature>
<gene>
    <name evidence="3" type="ORF">FALBO_8300</name>
</gene>
<feature type="compositionally biased region" description="Low complexity" evidence="1">
    <location>
        <begin position="295"/>
        <end position="304"/>
    </location>
</feature>
<evidence type="ECO:0000256" key="1">
    <source>
        <dbReference type="SAM" id="MobiDB-lite"/>
    </source>
</evidence>
<dbReference type="EMBL" id="JAADYS010001132">
    <property type="protein sequence ID" value="KAF4464868.1"/>
    <property type="molecule type" value="Genomic_DNA"/>
</dbReference>
<feature type="compositionally biased region" description="Basic residues" evidence="1">
    <location>
        <begin position="211"/>
        <end position="224"/>
    </location>
</feature>
<protein>
    <submittedName>
        <fullName evidence="3">Uncharacterized protein</fullName>
    </submittedName>
</protein>
<accession>A0A8H4PBP0</accession>
<feature type="chain" id="PRO_5034949062" evidence="2">
    <location>
        <begin position="22"/>
        <end position="304"/>
    </location>
</feature>
<evidence type="ECO:0000313" key="4">
    <source>
        <dbReference type="Proteomes" id="UP000554235"/>
    </source>
</evidence>
<organism evidence="3 4">
    <name type="scientific">Fusarium albosuccineum</name>
    <dbReference type="NCBI Taxonomy" id="1237068"/>
    <lineage>
        <taxon>Eukaryota</taxon>
        <taxon>Fungi</taxon>
        <taxon>Dikarya</taxon>
        <taxon>Ascomycota</taxon>
        <taxon>Pezizomycotina</taxon>
        <taxon>Sordariomycetes</taxon>
        <taxon>Hypocreomycetidae</taxon>
        <taxon>Hypocreales</taxon>
        <taxon>Nectriaceae</taxon>
        <taxon>Fusarium</taxon>
        <taxon>Fusarium decemcellulare species complex</taxon>
    </lineage>
</organism>
<keyword evidence="4" id="KW-1185">Reference proteome</keyword>
<name>A0A8H4PBP0_9HYPO</name>
<proteinExistence type="predicted"/>
<dbReference type="Proteomes" id="UP000554235">
    <property type="component" value="Unassembled WGS sequence"/>
</dbReference>
<evidence type="ECO:0000313" key="3">
    <source>
        <dbReference type="EMBL" id="KAF4464868.1"/>
    </source>
</evidence>
<feature type="region of interest" description="Disordered" evidence="1">
    <location>
        <begin position="62"/>
        <end position="304"/>
    </location>
</feature>
<feature type="compositionally biased region" description="Basic and acidic residues" evidence="1">
    <location>
        <begin position="92"/>
        <end position="118"/>
    </location>
</feature>
<feature type="compositionally biased region" description="Basic residues" evidence="1">
    <location>
        <begin position="285"/>
        <end position="294"/>
    </location>
</feature>
<feature type="compositionally biased region" description="Polar residues" evidence="1">
    <location>
        <begin position="119"/>
        <end position="128"/>
    </location>
</feature>
<comment type="caution">
    <text evidence="3">The sequence shown here is derived from an EMBL/GenBank/DDBJ whole genome shotgun (WGS) entry which is preliminary data.</text>
</comment>